<evidence type="ECO:0000256" key="5">
    <source>
        <dbReference type="ARBA" id="ARBA00023242"/>
    </source>
</evidence>
<protein>
    <recommendedName>
        <fullName evidence="6">MADS-box domain-containing protein</fullName>
    </recommendedName>
</protein>
<dbReference type="SMART" id="SM00432">
    <property type="entry name" value="MADS"/>
    <property type="match status" value="1"/>
</dbReference>
<dbReference type="GO" id="GO:0000981">
    <property type="term" value="F:DNA-binding transcription factor activity, RNA polymerase II-specific"/>
    <property type="evidence" value="ECO:0007669"/>
    <property type="project" value="TreeGrafter"/>
</dbReference>
<evidence type="ECO:0000313" key="7">
    <source>
        <dbReference type="EMBL" id="KAK4352763.1"/>
    </source>
</evidence>
<keyword evidence="3" id="KW-0238">DNA-binding</keyword>
<feature type="domain" description="MADS-box" evidence="6">
    <location>
        <begin position="7"/>
        <end position="60"/>
    </location>
</feature>
<proteinExistence type="predicted"/>
<dbReference type="EMBL" id="JAVYJV010000015">
    <property type="protein sequence ID" value="KAK4352763.1"/>
    <property type="molecule type" value="Genomic_DNA"/>
</dbReference>
<dbReference type="PANTHER" id="PTHR11945:SF535">
    <property type="entry name" value="AGAMOUS-LIKE MADS-BOX PROTEIN AGL29"/>
    <property type="match status" value="1"/>
</dbReference>
<sequence>MKSRKSRGGQKNEMKLIEFKVARSVTFLKRKRSLFKKASELSNLTGAYVGVLLFSPSGKLSYGSMSIEKITYKFLELKLDECQHDHVDVGKSNVFEAFEDLRKELQELNEK</sequence>
<organism evidence="7 8">
    <name type="scientific">Anisodus tanguticus</name>
    <dbReference type="NCBI Taxonomy" id="243964"/>
    <lineage>
        <taxon>Eukaryota</taxon>
        <taxon>Viridiplantae</taxon>
        <taxon>Streptophyta</taxon>
        <taxon>Embryophyta</taxon>
        <taxon>Tracheophyta</taxon>
        <taxon>Spermatophyta</taxon>
        <taxon>Magnoliopsida</taxon>
        <taxon>eudicotyledons</taxon>
        <taxon>Gunneridae</taxon>
        <taxon>Pentapetalae</taxon>
        <taxon>asterids</taxon>
        <taxon>lamiids</taxon>
        <taxon>Solanales</taxon>
        <taxon>Solanaceae</taxon>
        <taxon>Solanoideae</taxon>
        <taxon>Hyoscyameae</taxon>
        <taxon>Anisodus</taxon>
    </lineage>
</organism>
<dbReference type="InterPro" id="IPR036879">
    <property type="entry name" value="TF_MADSbox_sf"/>
</dbReference>
<dbReference type="Proteomes" id="UP001291623">
    <property type="component" value="Unassembled WGS sequence"/>
</dbReference>
<keyword evidence="8" id="KW-1185">Reference proteome</keyword>
<name>A0AAE1V1F7_9SOLA</name>
<evidence type="ECO:0000256" key="2">
    <source>
        <dbReference type="ARBA" id="ARBA00023015"/>
    </source>
</evidence>
<accession>A0AAE1V1F7</accession>
<dbReference type="Pfam" id="PF00319">
    <property type="entry name" value="SRF-TF"/>
    <property type="match status" value="1"/>
</dbReference>
<dbReference type="SUPFAM" id="SSF55455">
    <property type="entry name" value="SRF-like"/>
    <property type="match status" value="1"/>
</dbReference>
<keyword evidence="5" id="KW-0539">Nucleus</keyword>
<evidence type="ECO:0000256" key="4">
    <source>
        <dbReference type="ARBA" id="ARBA00023163"/>
    </source>
</evidence>
<reference evidence="7" key="1">
    <citation type="submission" date="2023-12" db="EMBL/GenBank/DDBJ databases">
        <title>Genome assembly of Anisodus tanguticus.</title>
        <authorList>
            <person name="Wang Y.-J."/>
        </authorList>
    </citation>
    <scope>NUCLEOTIDE SEQUENCE</scope>
    <source>
        <strain evidence="7">KB-2021</strain>
        <tissue evidence="7">Leaf</tissue>
    </source>
</reference>
<dbReference type="GO" id="GO:0000978">
    <property type="term" value="F:RNA polymerase II cis-regulatory region sequence-specific DNA binding"/>
    <property type="evidence" value="ECO:0007669"/>
    <property type="project" value="TreeGrafter"/>
</dbReference>
<dbReference type="GO" id="GO:0046983">
    <property type="term" value="F:protein dimerization activity"/>
    <property type="evidence" value="ECO:0007669"/>
    <property type="project" value="InterPro"/>
</dbReference>
<keyword evidence="2" id="KW-0805">Transcription regulation</keyword>
<evidence type="ECO:0000313" key="8">
    <source>
        <dbReference type="Proteomes" id="UP001291623"/>
    </source>
</evidence>
<keyword evidence="4" id="KW-0804">Transcription</keyword>
<dbReference type="PRINTS" id="PR00404">
    <property type="entry name" value="MADSDOMAIN"/>
</dbReference>
<evidence type="ECO:0000256" key="3">
    <source>
        <dbReference type="ARBA" id="ARBA00023125"/>
    </source>
</evidence>
<gene>
    <name evidence="7" type="ORF">RND71_028281</name>
</gene>
<comment type="caution">
    <text evidence="7">The sequence shown here is derived from an EMBL/GenBank/DDBJ whole genome shotgun (WGS) entry which is preliminary data.</text>
</comment>
<evidence type="ECO:0000256" key="1">
    <source>
        <dbReference type="ARBA" id="ARBA00004123"/>
    </source>
</evidence>
<dbReference type="InterPro" id="IPR002100">
    <property type="entry name" value="TF_MADSbox"/>
</dbReference>
<dbReference type="AlphaFoldDB" id="A0AAE1V1F7"/>
<dbReference type="PANTHER" id="PTHR11945">
    <property type="entry name" value="MADS BOX PROTEIN"/>
    <property type="match status" value="1"/>
</dbReference>
<dbReference type="PROSITE" id="PS50066">
    <property type="entry name" value="MADS_BOX_2"/>
    <property type="match status" value="1"/>
</dbReference>
<comment type="subcellular location">
    <subcellularLocation>
        <location evidence="1">Nucleus</location>
    </subcellularLocation>
</comment>
<evidence type="ECO:0000259" key="6">
    <source>
        <dbReference type="PROSITE" id="PS50066"/>
    </source>
</evidence>
<dbReference type="Gene3D" id="3.40.1810.10">
    <property type="entry name" value="Transcription factor, MADS-box"/>
    <property type="match status" value="1"/>
</dbReference>
<dbReference type="GO" id="GO:0005634">
    <property type="term" value="C:nucleus"/>
    <property type="evidence" value="ECO:0007669"/>
    <property type="project" value="UniProtKB-SubCell"/>
</dbReference>